<evidence type="ECO:0000313" key="2">
    <source>
        <dbReference type="EMBL" id="GIG03750.1"/>
    </source>
</evidence>
<dbReference type="AlphaFoldDB" id="A0A8J3KZ36"/>
<accession>A0A8J3KZ36</accession>
<dbReference type="Proteomes" id="UP000630887">
    <property type="component" value="Unassembled WGS sequence"/>
</dbReference>
<keyword evidence="3" id="KW-1185">Reference proteome</keyword>
<gene>
    <name evidence="2" type="ORF">Cco03nite_04500</name>
</gene>
<evidence type="ECO:0000256" key="1">
    <source>
        <dbReference type="SAM" id="MobiDB-lite"/>
    </source>
</evidence>
<organism evidence="2 3">
    <name type="scientific">Catellatospora coxensis</name>
    <dbReference type="NCBI Taxonomy" id="310354"/>
    <lineage>
        <taxon>Bacteria</taxon>
        <taxon>Bacillati</taxon>
        <taxon>Actinomycetota</taxon>
        <taxon>Actinomycetes</taxon>
        <taxon>Micromonosporales</taxon>
        <taxon>Micromonosporaceae</taxon>
        <taxon>Catellatospora</taxon>
    </lineage>
</organism>
<proteinExistence type="predicted"/>
<dbReference type="RefSeq" id="WP_203688213.1">
    <property type="nucleotide sequence ID" value="NZ_BAAALC010000001.1"/>
</dbReference>
<name>A0A8J3KZ36_9ACTN</name>
<protein>
    <submittedName>
        <fullName evidence="2">Uncharacterized protein</fullName>
    </submittedName>
</protein>
<sequence>MTEEPFDEAKRQMMTVGSPSDGPNLDGMSIDFDAYLFMAELFEHVAVHQTGDLDCMLIASCTVDHGKTPTVVGEALVDIWQDKLRYHHRAAHRLRQDDFEVYLDVATLTHDGGIFVTGLIKATWNRQP</sequence>
<evidence type="ECO:0000313" key="3">
    <source>
        <dbReference type="Proteomes" id="UP000630887"/>
    </source>
</evidence>
<comment type="caution">
    <text evidence="2">The sequence shown here is derived from an EMBL/GenBank/DDBJ whole genome shotgun (WGS) entry which is preliminary data.</text>
</comment>
<dbReference type="EMBL" id="BONI01000002">
    <property type="protein sequence ID" value="GIG03750.1"/>
    <property type="molecule type" value="Genomic_DNA"/>
</dbReference>
<feature type="region of interest" description="Disordered" evidence="1">
    <location>
        <begin position="1"/>
        <end position="20"/>
    </location>
</feature>
<reference evidence="2 3" key="1">
    <citation type="submission" date="2021-01" db="EMBL/GenBank/DDBJ databases">
        <title>Whole genome shotgun sequence of Catellatospora coxensis NBRC 107359.</title>
        <authorList>
            <person name="Komaki H."/>
            <person name="Tamura T."/>
        </authorList>
    </citation>
    <scope>NUCLEOTIDE SEQUENCE [LARGE SCALE GENOMIC DNA]</scope>
    <source>
        <strain evidence="2 3">NBRC 107359</strain>
    </source>
</reference>